<keyword evidence="3" id="KW-0560">Oxidoreductase</keyword>
<dbReference type="Proteomes" id="UP001085076">
    <property type="component" value="Miscellaneous, Linkage group lg10"/>
</dbReference>
<feature type="domain" description="Fe2OG dioxygenase" evidence="5">
    <location>
        <begin position="1"/>
        <end position="77"/>
    </location>
</feature>
<evidence type="ECO:0000256" key="4">
    <source>
        <dbReference type="ARBA" id="ARBA00023004"/>
    </source>
</evidence>
<dbReference type="InterPro" id="IPR005123">
    <property type="entry name" value="Oxoglu/Fe-dep_dioxygenase_dom"/>
</dbReference>
<evidence type="ECO:0000256" key="2">
    <source>
        <dbReference type="ARBA" id="ARBA00022723"/>
    </source>
</evidence>
<evidence type="ECO:0000313" key="6">
    <source>
        <dbReference type="EMBL" id="KAJ0961916.1"/>
    </source>
</evidence>
<dbReference type="AlphaFoldDB" id="A0A9D5BWP8"/>
<accession>A0A9D5BWP8</accession>
<keyword evidence="2" id="KW-0479">Metal-binding</keyword>
<evidence type="ECO:0000313" key="7">
    <source>
        <dbReference type="Proteomes" id="UP001085076"/>
    </source>
</evidence>
<comment type="caution">
    <text evidence="6">The sequence shown here is derived from an EMBL/GenBank/DDBJ whole genome shotgun (WGS) entry which is preliminary data.</text>
</comment>
<evidence type="ECO:0000256" key="1">
    <source>
        <dbReference type="ARBA" id="ARBA00008056"/>
    </source>
</evidence>
<gene>
    <name evidence="6" type="ORF">J5N97_029744</name>
</gene>
<dbReference type="InterPro" id="IPR027443">
    <property type="entry name" value="IPNS-like_sf"/>
</dbReference>
<organism evidence="6 7">
    <name type="scientific">Dioscorea zingiberensis</name>
    <dbReference type="NCBI Taxonomy" id="325984"/>
    <lineage>
        <taxon>Eukaryota</taxon>
        <taxon>Viridiplantae</taxon>
        <taxon>Streptophyta</taxon>
        <taxon>Embryophyta</taxon>
        <taxon>Tracheophyta</taxon>
        <taxon>Spermatophyta</taxon>
        <taxon>Magnoliopsida</taxon>
        <taxon>Liliopsida</taxon>
        <taxon>Dioscoreales</taxon>
        <taxon>Dioscoreaceae</taxon>
        <taxon>Dioscorea</taxon>
    </lineage>
</organism>
<dbReference type="OrthoDB" id="288590at2759"/>
<keyword evidence="7" id="KW-1185">Reference proteome</keyword>
<dbReference type="InterPro" id="IPR044861">
    <property type="entry name" value="IPNS-like_FE2OG_OXY"/>
</dbReference>
<proteinExistence type="inferred from homology"/>
<dbReference type="PANTHER" id="PTHR10209:SF590">
    <property type="entry name" value="2-OXOGLUTARATE (2OG) AND FE(II)-DEPENDENT OXYGENASE SUPERFAMILY PROTEIN"/>
    <property type="match status" value="1"/>
</dbReference>
<dbReference type="Gene3D" id="2.60.120.330">
    <property type="entry name" value="B-lactam Antibiotic, Isopenicillin N Synthase, Chain"/>
    <property type="match status" value="1"/>
</dbReference>
<evidence type="ECO:0000259" key="5">
    <source>
        <dbReference type="PROSITE" id="PS51471"/>
    </source>
</evidence>
<dbReference type="GO" id="GO:0046872">
    <property type="term" value="F:metal ion binding"/>
    <property type="evidence" value="ECO:0007669"/>
    <property type="project" value="UniProtKB-KW"/>
</dbReference>
<dbReference type="SUPFAM" id="SSF51197">
    <property type="entry name" value="Clavaminate synthase-like"/>
    <property type="match status" value="1"/>
</dbReference>
<reference evidence="6" key="1">
    <citation type="submission" date="2021-03" db="EMBL/GenBank/DDBJ databases">
        <authorList>
            <person name="Li Z."/>
            <person name="Yang C."/>
        </authorList>
    </citation>
    <scope>NUCLEOTIDE SEQUENCE</scope>
    <source>
        <strain evidence="6">Dzin_1.0</strain>
        <tissue evidence="6">Leaf</tissue>
    </source>
</reference>
<dbReference type="PANTHER" id="PTHR10209">
    <property type="entry name" value="OXIDOREDUCTASE, 2OG-FE II OXYGENASE FAMILY PROTEIN"/>
    <property type="match status" value="1"/>
</dbReference>
<dbReference type="Pfam" id="PF03171">
    <property type="entry name" value="2OG-FeII_Oxy"/>
    <property type="match status" value="1"/>
</dbReference>
<protein>
    <recommendedName>
        <fullName evidence="5">Fe2OG dioxygenase domain-containing protein</fullName>
    </recommendedName>
</protein>
<dbReference type="GO" id="GO:0051213">
    <property type="term" value="F:dioxygenase activity"/>
    <property type="evidence" value="ECO:0007669"/>
    <property type="project" value="UniProtKB-ARBA"/>
</dbReference>
<dbReference type="PROSITE" id="PS51471">
    <property type="entry name" value="FE2OG_OXY"/>
    <property type="match status" value="1"/>
</dbReference>
<dbReference type="EMBL" id="JAGGNH010000010">
    <property type="protein sequence ID" value="KAJ0961916.1"/>
    <property type="molecule type" value="Genomic_DNA"/>
</dbReference>
<evidence type="ECO:0000256" key="3">
    <source>
        <dbReference type="ARBA" id="ARBA00023002"/>
    </source>
</evidence>
<name>A0A9D5BWP8_9LILI</name>
<reference evidence="6" key="2">
    <citation type="journal article" date="2022" name="Hortic Res">
        <title>The genome of Dioscorea zingiberensis sheds light on the biosynthesis, origin and evolution of the medicinally important diosgenin saponins.</title>
        <authorList>
            <person name="Li Y."/>
            <person name="Tan C."/>
            <person name="Li Z."/>
            <person name="Guo J."/>
            <person name="Li S."/>
            <person name="Chen X."/>
            <person name="Wang C."/>
            <person name="Dai X."/>
            <person name="Yang H."/>
            <person name="Song W."/>
            <person name="Hou L."/>
            <person name="Xu J."/>
            <person name="Tong Z."/>
            <person name="Xu A."/>
            <person name="Yuan X."/>
            <person name="Wang W."/>
            <person name="Yang Q."/>
            <person name="Chen L."/>
            <person name="Sun Z."/>
            <person name="Wang K."/>
            <person name="Pan B."/>
            <person name="Chen J."/>
            <person name="Bao Y."/>
            <person name="Liu F."/>
            <person name="Qi X."/>
            <person name="Gang D.R."/>
            <person name="Wen J."/>
            <person name="Li J."/>
        </authorList>
    </citation>
    <scope>NUCLEOTIDE SEQUENCE</scope>
    <source>
        <strain evidence="6">Dzin_1.0</strain>
    </source>
</reference>
<keyword evidence="4" id="KW-0408">Iron</keyword>
<sequence>MVWLRFYVTDGVPGLQICRNKDRQPQIWEDVPHVNGALIVNVGDMLERWTNCLFRSTLHRVLATGQKRYSIAFFIDPNSDCLVECLESCCSENNPPRFPAIRSGDYLDARIKASYGL</sequence>
<comment type="similarity">
    <text evidence="1">Belongs to the iron/ascorbate-dependent oxidoreductase family.</text>
</comment>